<feature type="transmembrane region" description="Helical" evidence="2">
    <location>
        <begin position="33"/>
        <end position="57"/>
    </location>
</feature>
<dbReference type="HOGENOM" id="CLU_018625_1_0_1"/>
<evidence type="ECO:0000313" key="4">
    <source>
        <dbReference type="Proteomes" id="UP000019376"/>
    </source>
</evidence>
<organism evidence="3 4">
    <name type="scientific">Penicillium oxalicum (strain 114-2 / CGMCC 5302)</name>
    <name type="common">Penicillium decumbens</name>
    <dbReference type="NCBI Taxonomy" id="933388"/>
    <lineage>
        <taxon>Eukaryota</taxon>
        <taxon>Fungi</taxon>
        <taxon>Dikarya</taxon>
        <taxon>Ascomycota</taxon>
        <taxon>Pezizomycotina</taxon>
        <taxon>Eurotiomycetes</taxon>
        <taxon>Eurotiomycetidae</taxon>
        <taxon>Eurotiales</taxon>
        <taxon>Aspergillaceae</taxon>
        <taxon>Penicillium</taxon>
    </lineage>
</organism>
<proteinExistence type="predicted"/>
<dbReference type="PhylomeDB" id="S8BEG2"/>
<gene>
    <name evidence="3" type="ORF">PDE_08399</name>
</gene>
<sequence length="720" mass="82712">MAPVGTWQYHSFSPFPPVHRKQVHSTPVPVSSYISASVFVELLAGTVGIFVLSVLFWKIGYYVRSWTRHRVLQQNKQTTTRYARTWYGWVLVETHERNKAFIQRGLRRILDWLSWDSPRNSYEWIWWDPGCEARDERRARRTRFKLLPRFLQSTDFTPAFSAPYPRSSVECRGALLNNDECQAPRTMRPDAERPYATISWSLPESRTGHRENKSFISLTHQVVNTIPTELPVPNGRRIKRIEQIRAKDIGYRSTVSTQVHSPPMVATRWHDPRARAEALSEPNKRLRIRHLSLLSFGSESPHSSEHETSESVRFAPNSLLGYPRVPPSSASRSTYHRARKYRAWSARMQLKARHTHAGSYSRDSSGPPGTPATAPWASSLSGQGMSPRMSQCPFETKPIPITALGSKSMERRVSKAAADPAKFNTAPVRFRPSKRPSSLAAHTSNQPLHSWHGIHNVVQKNLSLQMSTGQSSEAQRYQSVSYSGSGRWDGTADDVPRPPANLSDWESRLIDQLNRKVKWVYDEMTPGQKPYQFTLLANHWLNRETWLVTDPVSRVSTDYRRRWGDPRCPRPDDGVSEVSKRKYPEVPRERARIPRLDSWRAAVNRQRSMTGNQNVLRSIQLYEGSAEEPPDGHIDTAAWMLPRPPQGFGMSTKQRNAWYERGTGWSEKLEDWQQVGHGYRLDKFIHEGRVNRTRVKELASHIQKGYRTASSKLLPMELEQ</sequence>
<dbReference type="STRING" id="933388.S8BEG2"/>
<keyword evidence="4" id="KW-1185">Reference proteome</keyword>
<evidence type="ECO:0000256" key="1">
    <source>
        <dbReference type="SAM" id="MobiDB-lite"/>
    </source>
</evidence>
<dbReference type="OrthoDB" id="5346728at2759"/>
<feature type="region of interest" description="Disordered" evidence="1">
    <location>
        <begin position="354"/>
        <end position="390"/>
    </location>
</feature>
<dbReference type="eggNOG" id="ENOG502RPK2">
    <property type="taxonomic scope" value="Eukaryota"/>
</dbReference>
<feature type="compositionally biased region" description="Polar residues" evidence="1">
    <location>
        <begin position="468"/>
        <end position="484"/>
    </location>
</feature>
<name>S8BEG2_PENO1</name>
<feature type="compositionally biased region" description="Low complexity" evidence="1">
    <location>
        <begin position="364"/>
        <end position="379"/>
    </location>
</feature>
<dbReference type="AlphaFoldDB" id="S8BEG2"/>
<evidence type="ECO:0000256" key="2">
    <source>
        <dbReference type="SAM" id="Phobius"/>
    </source>
</evidence>
<keyword evidence="2" id="KW-1133">Transmembrane helix</keyword>
<evidence type="ECO:0000313" key="3">
    <source>
        <dbReference type="EMBL" id="EPS33437.1"/>
    </source>
</evidence>
<keyword evidence="2" id="KW-0812">Transmembrane</keyword>
<protein>
    <submittedName>
        <fullName evidence="3">Uncharacterized protein</fullName>
    </submittedName>
</protein>
<dbReference type="EMBL" id="KB644415">
    <property type="protein sequence ID" value="EPS33437.1"/>
    <property type="molecule type" value="Genomic_DNA"/>
</dbReference>
<accession>S8BEG2</accession>
<feature type="region of interest" description="Disordered" evidence="1">
    <location>
        <begin position="297"/>
        <end position="336"/>
    </location>
</feature>
<keyword evidence="2" id="KW-0472">Membrane</keyword>
<dbReference type="Proteomes" id="UP000019376">
    <property type="component" value="Unassembled WGS sequence"/>
</dbReference>
<feature type="region of interest" description="Disordered" evidence="1">
    <location>
        <begin position="468"/>
        <end position="500"/>
    </location>
</feature>
<reference evidence="3 4" key="1">
    <citation type="journal article" date="2013" name="PLoS ONE">
        <title>Genomic and secretomic analyses reveal unique features of the lignocellulolytic enzyme system of Penicillium decumbens.</title>
        <authorList>
            <person name="Liu G."/>
            <person name="Zhang L."/>
            <person name="Wei X."/>
            <person name="Zou G."/>
            <person name="Qin Y."/>
            <person name="Ma L."/>
            <person name="Li J."/>
            <person name="Zheng H."/>
            <person name="Wang S."/>
            <person name="Wang C."/>
            <person name="Xun L."/>
            <person name="Zhao G.-P."/>
            <person name="Zhou Z."/>
            <person name="Qu Y."/>
        </authorList>
    </citation>
    <scope>NUCLEOTIDE SEQUENCE [LARGE SCALE GENOMIC DNA]</scope>
    <source>
        <strain evidence="4">114-2 / CGMCC 5302</strain>
    </source>
</reference>